<evidence type="ECO:0000256" key="1">
    <source>
        <dbReference type="SAM" id="SignalP"/>
    </source>
</evidence>
<proteinExistence type="predicted"/>
<gene>
    <name evidence="2" type="ORF">POBO1169_LOCUS15178</name>
</gene>
<evidence type="ECO:0008006" key="3">
    <source>
        <dbReference type="Google" id="ProtNLM"/>
    </source>
</evidence>
<name>A0A7S0RLK7_9CHLO</name>
<feature type="chain" id="PRO_5031028561" description="Secreted protein" evidence="1">
    <location>
        <begin position="22"/>
        <end position="229"/>
    </location>
</feature>
<sequence>MGFRAVVLFLTAGCLVGASSGEEQCAKPAPQWPLQFSAKVNITAHHVDKTKDYPPWLKRLEVHFDYENKRFRAEFKHTKRTAIRRYDQNKEFLVTRVDDLMHCRTSKLKDEMPLPEWPSKATYQGTKTVLNQKCDHWLEDFGSQQVHIYTREDSAVPVRVQVETVEVKKDVRRAVPDVTYDMFDFQEGAPALSKFKMPSDVKGGEESCERQPNDIGFPYVHFFHHFYRV</sequence>
<evidence type="ECO:0000313" key="2">
    <source>
        <dbReference type="EMBL" id="CAD8680789.1"/>
    </source>
</evidence>
<feature type="signal peptide" evidence="1">
    <location>
        <begin position="1"/>
        <end position="21"/>
    </location>
</feature>
<protein>
    <recommendedName>
        <fullName evidence="3">Secreted protein</fullName>
    </recommendedName>
</protein>
<organism evidence="2">
    <name type="scientific">Pyramimonas obovata</name>
    <dbReference type="NCBI Taxonomy" id="1411642"/>
    <lineage>
        <taxon>Eukaryota</taxon>
        <taxon>Viridiplantae</taxon>
        <taxon>Chlorophyta</taxon>
        <taxon>Pyramimonadophyceae</taxon>
        <taxon>Pyramimonadales</taxon>
        <taxon>Pyramimonadaceae</taxon>
        <taxon>Pyramimonas</taxon>
        <taxon>Pyramimonas incertae sedis</taxon>
    </lineage>
</organism>
<accession>A0A7S0RLK7</accession>
<reference evidence="2" key="1">
    <citation type="submission" date="2021-01" db="EMBL/GenBank/DDBJ databases">
        <authorList>
            <person name="Corre E."/>
            <person name="Pelletier E."/>
            <person name="Niang G."/>
            <person name="Scheremetjew M."/>
            <person name="Finn R."/>
            <person name="Kale V."/>
            <person name="Holt S."/>
            <person name="Cochrane G."/>
            <person name="Meng A."/>
            <person name="Brown T."/>
            <person name="Cohen L."/>
        </authorList>
    </citation>
    <scope>NUCLEOTIDE SEQUENCE</scope>
    <source>
        <strain evidence="2">CCMP722</strain>
    </source>
</reference>
<dbReference type="EMBL" id="HBFA01030097">
    <property type="protein sequence ID" value="CAD8680789.1"/>
    <property type="molecule type" value="Transcribed_RNA"/>
</dbReference>
<keyword evidence="1" id="KW-0732">Signal</keyword>
<dbReference type="AlphaFoldDB" id="A0A7S0RLK7"/>